<feature type="transmembrane region" description="Helical" evidence="9">
    <location>
        <begin position="34"/>
        <end position="53"/>
    </location>
</feature>
<evidence type="ECO:0000256" key="6">
    <source>
        <dbReference type="ARBA" id="ARBA00023136"/>
    </source>
</evidence>
<evidence type="ECO:0000313" key="11">
    <source>
        <dbReference type="Proteomes" id="UP000196581"/>
    </source>
</evidence>
<evidence type="ECO:0000256" key="5">
    <source>
        <dbReference type="ARBA" id="ARBA00022989"/>
    </source>
</evidence>
<evidence type="ECO:0000256" key="3">
    <source>
        <dbReference type="ARBA" id="ARBA00022475"/>
    </source>
</evidence>
<protein>
    <submittedName>
        <fullName evidence="10">Ethidium bromide-methyl viologen resistance protein EmrE</fullName>
    </submittedName>
</protein>
<feature type="compositionally biased region" description="Pro residues" evidence="8">
    <location>
        <begin position="122"/>
        <end position="132"/>
    </location>
</feature>
<feature type="region of interest" description="Disordered" evidence="8">
    <location>
        <begin position="113"/>
        <end position="141"/>
    </location>
</feature>
<evidence type="ECO:0000256" key="7">
    <source>
        <dbReference type="RuleBase" id="RU003942"/>
    </source>
</evidence>
<dbReference type="GO" id="GO:0005886">
    <property type="term" value="C:plasma membrane"/>
    <property type="evidence" value="ECO:0007669"/>
    <property type="project" value="UniProtKB-SubCell"/>
</dbReference>
<proteinExistence type="inferred from homology"/>
<feature type="transmembrane region" description="Helical" evidence="9">
    <location>
        <begin position="89"/>
        <end position="107"/>
    </location>
</feature>
<keyword evidence="4 7" id="KW-0812">Transmembrane</keyword>
<evidence type="ECO:0000313" key="10">
    <source>
        <dbReference type="EMBL" id="SLM94589.1"/>
    </source>
</evidence>
<dbReference type="AlphaFoldDB" id="A0A1X6X688"/>
<dbReference type="Gene3D" id="1.10.3730.20">
    <property type="match status" value="1"/>
</dbReference>
<comment type="similarity">
    <text evidence="7">Belongs to the drug/metabolite transporter (DMT) superfamily. Small multidrug resistance (SMR) (TC 2.A.7.1) family.</text>
</comment>
<comment type="subcellular location">
    <subcellularLocation>
        <location evidence="1 7">Cell membrane</location>
        <topology evidence="1 7">Multi-pass membrane protein</topology>
    </subcellularLocation>
</comment>
<dbReference type="Pfam" id="PF00893">
    <property type="entry name" value="Multi_Drug_Res"/>
    <property type="match status" value="1"/>
</dbReference>
<keyword evidence="6 9" id="KW-0472">Membrane</keyword>
<sequence length="141" mass="14384">MSARTRAWIALAFAVILEVGGSLSMKAALEAPWLFLLTGTAYAGAFVLLAQALRMGMPLGVAYGAWAAAGVALTAVLSAVVFAEPFTPVMGVGIVLIAVGVLCVELGSSLPATGRGQQTPGQEPPGQEPPGPEPRRQVVDV</sequence>
<dbReference type="InterPro" id="IPR045324">
    <property type="entry name" value="Small_multidrug_res"/>
</dbReference>
<name>A0A1X6X688_9MICO</name>
<dbReference type="PANTHER" id="PTHR30561">
    <property type="entry name" value="SMR FAMILY PROTON-DEPENDENT DRUG EFFLUX TRANSPORTER SUGE"/>
    <property type="match status" value="1"/>
</dbReference>
<reference evidence="11" key="1">
    <citation type="submission" date="2017-02" db="EMBL/GenBank/DDBJ databases">
        <authorList>
            <person name="Dridi B."/>
        </authorList>
    </citation>
    <scope>NUCLEOTIDE SEQUENCE [LARGE SCALE GENOMIC DNA]</scope>
    <source>
        <strain evidence="11">B Co 03.10</strain>
    </source>
</reference>
<gene>
    <name evidence="10" type="ORF">FM105_04225</name>
</gene>
<dbReference type="InterPro" id="IPR037185">
    <property type="entry name" value="EmrE-like"/>
</dbReference>
<evidence type="ECO:0000256" key="8">
    <source>
        <dbReference type="SAM" id="MobiDB-lite"/>
    </source>
</evidence>
<evidence type="ECO:0000256" key="4">
    <source>
        <dbReference type="ARBA" id="ARBA00022692"/>
    </source>
</evidence>
<evidence type="ECO:0000256" key="1">
    <source>
        <dbReference type="ARBA" id="ARBA00004651"/>
    </source>
</evidence>
<dbReference type="InterPro" id="IPR000390">
    <property type="entry name" value="Small_drug/metabolite_transptr"/>
</dbReference>
<dbReference type="SUPFAM" id="SSF103481">
    <property type="entry name" value="Multidrug resistance efflux transporter EmrE"/>
    <property type="match status" value="1"/>
</dbReference>
<keyword evidence="2" id="KW-0813">Transport</keyword>
<dbReference type="PANTHER" id="PTHR30561:SF1">
    <property type="entry name" value="MULTIDRUG TRANSPORTER EMRE"/>
    <property type="match status" value="1"/>
</dbReference>
<dbReference type="Proteomes" id="UP000196581">
    <property type="component" value="Unassembled WGS sequence"/>
</dbReference>
<evidence type="ECO:0000256" key="2">
    <source>
        <dbReference type="ARBA" id="ARBA00022448"/>
    </source>
</evidence>
<feature type="transmembrane region" description="Helical" evidence="9">
    <location>
        <begin position="60"/>
        <end position="83"/>
    </location>
</feature>
<keyword evidence="5 9" id="KW-1133">Transmembrane helix</keyword>
<accession>A0A1X6X688</accession>
<dbReference type="RefSeq" id="WP_087005231.1">
    <property type="nucleotide sequence ID" value="NZ_FWFF01000005.1"/>
</dbReference>
<dbReference type="GO" id="GO:0022857">
    <property type="term" value="F:transmembrane transporter activity"/>
    <property type="evidence" value="ECO:0007669"/>
    <property type="project" value="InterPro"/>
</dbReference>
<evidence type="ECO:0000256" key="9">
    <source>
        <dbReference type="SAM" id="Phobius"/>
    </source>
</evidence>
<keyword evidence="3" id="KW-1003">Cell membrane</keyword>
<organism evidence="10 11">
    <name type="scientific">Brevibacterium yomogidense</name>
    <dbReference type="NCBI Taxonomy" id="946573"/>
    <lineage>
        <taxon>Bacteria</taxon>
        <taxon>Bacillati</taxon>
        <taxon>Actinomycetota</taxon>
        <taxon>Actinomycetes</taxon>
        <taxon>Micrococcales</taxon>
        <taxon>Brevibacteriaceae</taxon>
        <taxon>Brevibacterium</taxon>
    </lineage>
</organism>
<keyword evidence="11" id="KW-1185">Reference proteome</keyword>
<dbReference type="EMBL" id="FWFF01000005">
    <property type="protein sequence ID" value="SLM94589.1"/>
    <property type="molecule type" value="Genomic_DNA"/>
</dbReference>